<organism evidence="11 12">
    <name type="scientific">Stackebrandtia albiflava</name>
    <dbReference type="NCBI Taxonomy" id="406432"/>
    <lineage>
        <taxon>Bacteria</taxon>
        <taxon>Bacillati</taxon>
        <taxon>Actinomycetota</taxon>
        <taxon>Actinomycetes</taxon>
        <taxon>Glycomycetales</taxon>
        <taxon>Glycomycetaceae</taxon>
        <taxon>Stackebrandtia</taxon>
    </lineage>
</organism>
<comment type="caution">
    <text evidence="11">The sequence shown here is derived from an EMBL/GenBank/DDBJ whole genome shotgun (WGS) entry which is preliminary data.</text>
</comment>
<dbReference type="SUPFAM" id="SSF50249">
    <property type="entry name" value="Nucleic acid-binding proteins"/>
    <property type="match status" value="1"/>
</dbReference>
<dbReference type="InterPro" id="IPR004523">
    <property type="entry name" value="Asp-tRNA_synthase_2"/>
</dbReference>
<evidence type="ECO:0000256" key="9">
    <source>
        <dbReference type="HAMAP-Rule" id="MF_02075"/>
    </source>
</evidence>
<dbReference type="PANTHER" id="PTHR43450:SF1">
    <property type="entry name" value="ASPARTATE--TRNA LIGASE, CYTOPLASMIC"/>
    <property type="match status" value="1"/>
</dbReference>
<dbReference type="GO" id="GO:0005524">
    <property type="term" value="F:ATP binding"/>
    <property type="evidence" value="ECO:0007669"/>
    <property type="project" value="UniProtKB-UniRule"/>
</dbReference>
<dbReference type="GO" id="GO:0003723">
    <property type="term" value="F:RNA binding"/>
    <property type="evidence" value="ECO:0007669"/>
    <property type="project" value="TreeGrafter"/>
</dbReference>
<protein>
    <recommendedName>
        <fullName evidence="9">Aspartate--tRNA(Asp/Asn) ligase</fullName>
        <ecNumber evidence="9">6.1.1.23</ecNumber>
    </recommendedName>
    <alternativeName>
        <fullName evidence="9">Aspartyl-tRNA synthetase</fullName>
        <shortName evidence="9">AspRS</shortName>
    </alternativeName>
    <alternativeName>
        <fullName evidence="9">Non-discriminating aspartyl-tRNA synthetase</fullName>
        <shortName evidence="9">ND-AspRS</shortName>
    </alternativeName>
</protein>
<evidence type="ECO:0000256" key="1">
    <source>
        <dbReference type="ARBA" id="ARBA00004496"/>
    </source>
</evidence>
<dbReference type="GO" id="GO:0006422">
    <property type="term" value="P:aspartyl-tRNA aminoacylation"/>
    <property type="evidence" value="ECO:0007669"/>
    <property type="project" value="UniProtKB-UniRule"/>
</dbReference>
<feature type="binding site" evidence="9">
    <location>
        <position position="179"/>
    </location>
    <ligand>
        <name>L-aspartate</name>
        <dbReference type="ChEBI" id="CHEBI:29991"/>
    </ligand>
</feature>
<dbReference type="Pfam" id="PF01336">
    <property type="entry name" value="tRNA_anti-codon"/>
    <property type="match status" value="1"/>
</dbReference>
<feature type="binding site" evidence="9">
    <location>
        <begin position="222"/>
        <end position="224"/>
    </location>
    <ligand>
        <name>ATP</name>
        <dbReference type="ChEBI" id="CHEBI:30616"/>
    </ligand>
</feature>
<dbReference type="Gene3D" id="2.40.50.140">
    <property type="entry name" value="Nucleic acid-binding proteins"/>
    <property type="match status" value="1"/>
</dbReference>
<dbReference type="InterPro" id="IPR004364">
    <property type="entry name" value="Aa-tRNA-synt_II"/>
</dbReference>
<accession>A0A562UQH8</accession>
<dbReference type="Proteomes" id="UP000321617">
    <property type="component" value="Unassembled WGS sequence"/>
</dbReference>
<feature type="domain" description="Aminoacyl-transfer RNA synthetases class-II family profile" evidence="10">
    <location>
        <begin position="156"/>
        <end position="445"/>
    </location>
</feature>
<evidence type="ECO:0000256" key="4">
    <source>
        <dbReference type="ARBA" id="ARBA00022598"/>
    </source>
</evidence>
<feature type="site" description="Important for tRNA non-discrimination" evidence="9">
    <location>
        <position position="94"/>
    </location>
</feature>
<evidence type="ECO:0000256" key="3">
    <source>
        <dbReference type="ARBA" id="ARBA00022490"/>
    </source>
</evidence>
<feature type="binding site" evidence="9">
    <location>
        <position position="222"/>
    </location>
    <ligand>
        <name>L-aspartate</name>
        <dbReference type="ChEBI" id="CHEBI:29991"/>
    </ligand>
</feature>
<dbReference type="GO" id="GO:0004815">
    <property type="term" value="F:aspartate-tRNA ligase activity"/>
    <property type="evidence" value="ECO:0007669"/>
    <property type="project" value="UniProtKB-UniRule"/>
</dbReference>
<feature type="region of interest" description="Aspartate" evidence="9">
    <location>
        <begin position="201"/>
        <end position="204"/>
    </location>
</feature>
<dbReference type="InterPro" id="IPR006195">
    <property type="entry name" value="aa-tRNA-synth_II"/>
</dbReference>
<dbReference type="AlphaFoldDB" id="A0A562UQH8"/>
<keyword evidence="12" id="KW-1185">Reference proteome</keyword>
<evidence type="ECO:0000256" key="8">
    <source>
        <dbReference type="ARBA" id="ARBA00023146"/>
    </source>
</evidence>
<feature type="binding site" evidence="9">
    <location>
        <position position="368"/>
    </location>
    <ligand>
        <name>ATP</name>
        <dbReference type="ChEBI" id="CHEBI:30616"/>
    </ligand>
</feature>
<dbReference type="SUPFAM" id="SSF55681">
    <property type="entry name" value="Class II aaRS and biotin synthetases"/>
    <property type="match status" value="1"/>
</dbReference>
<dbReference type="Pfam" id="PF00152">
    <property type="entry name" value="tRNA-synt_2"/>
    <property type="match status" value="1"/>
</dbReference>
<evidence type="ECO:0000256" key="7">
    <source>
        <dbReference type="ARBA" id="ARBA00022917"/>
    </source>
</evidence>
<dbReference type="EC" id="6.1.1.23" evidence="9"/>
<gene>
    <name evidence="9" type="primary">aspS</name>
    <name evidence="11" type="ORF">LX16_4651</name>
</gene>
<keyword evidence="3 9" id="KW-0963">Cytoplasm</keyword>
<dbReference type="GO" id="GO:0005829">
    <property type="term" value="C:cytosol"/>
    <property type="evidence" value="ECO:0007669"/>
    <property type="project" value="TreeGrafter"/>
</dbReference>
<feature type="binding site" evidence="9">
    <location>
        <begin position="416"/>
        <end position="419"/>
    </location>
    <ligand>
        <name>ATP</name>
        <dbReference type="ChEBI" id="CHEBI:30616"/>
    </ligand>
</feature>
<name>A0A562UQH8_9ACTN</name>
<evidence type="ECO:0000256" key="5">
    <source>
        <dbReference type="ARBA" id="ARBA00022741"/>
    </source>
</evidence>
<keyword evidence="6 9" id="KW-0067">ATP-binding</keyword>
<keyword evidence="4 9" id="KW-0436">Ligase</keyword>
<keyword evidence="5 9" id="KW-0547">Nucleotide-binding</keyword>
<feature type="binding site" evidence="9">
    <location>
        <position position="371"/>
    </location>
    <ligand>
        <name>L-aspartate</name>
        <dbReference type="ChEBI" id="CHEBI:29991"/>
    </ligand>
</feature>
<evidence type="ECO:0000259" key="10">
    <source>
        <dbReference type="PROSITE" id="PS50862"/>
    </source>
</evidence>
<reference evidence="11 12" key="1">
    <citation type="journal article" date="2013" name="Stand. Genomic Sci.">
        <title>Genomic Encyclopedia of Type Strains, Phase I: The one thousand microbial genomes (KMG-I) project.</title>
        <authorList>
            <person name="Kyrpides N.C."/>
            <person name="Woyke T."/>
            <person name="Eisen J.A."/>
            <person name="Garrity G."/>
            <person name="Lilburn T.G."/>
            <person name="Beck B.J."/>
            <person name="Whitman W.B."/>
            <person name="Hugenholtz P."/>
            <person name="Klenk H.P."/>
        </authorList>
    </citation>
    <scope>NUCLEOTIDE SEQUENCE [LARGE SCALE GENOMIC DNA]</scope>
    <source>
        <strain evidence="11 12">DSM 45044</strain>
    </source>
</reference>
<sequence>MSLHMSPPSPAALDRPPRVLSSELAAHTGGRVTVAGWLHRRRLLKSVAFAIVRDRAGLSQIVVAAEPARALLETLSEESVVEVTATVTANETAPGGLELTEPQFTVLSEAEPPPVELFRPTLRAGLPVLLDNAPVTLRHPRRKAAFRLAAAAVAGFRAVLSAEGFTEVHTPRIVGSATESGANVFALDYFGRPAFLAQSPQFYKQTLVGVFERVFEVGPVFRAEPHDTVRHLAQYTSLDVEFGFIESYRDVAAVLVEVVAGMLGAVAESGAFHELGISMPRLPEEVPHIHFADAMEMLGRELGEDLTGEDDLSPAHERRLGEWALREHGSDFLVVSGYPMRKRPFYTAPEPGRPGYSDSFDLLFRGTEMVTGGRRLHRYEDYVAALAARGEGTEPYESYLSVFRHGMPPHGGFAIGLERFTAQLTGAANVREVTLFPRDLHRLTP</sequence>
<evidence type="ECO:0000313" key="12">
    <source>
        <dbReference type="Proteomes" id="UP000321617"/>
    </source>
</evidence>
<dbReference type="PANTHER" id="PTHR43450">
    <property type="entry name" value="ASPARTYL-TRNA SYNTHETASE"/>
    <property type="match status" value="1"/>
</dbReference>
<comment type="catalytic activity">
    <reaction evidence="9">
        <text>tRNA(Asx) + L-aspartate + ATP = L-aspartyl-tRNA(Asx) + AMP + diphosphate</text>
        <dbReference type="Rhea" id="RHEA:18349"/>
        <dbReference type="Rhea" id="RHEA-COMP:9710"/>
        <dbReference type="Rhea" id="RHEA-COMP:9711"/>
        <dbReference type="ChEBI" id="CHEBI:29991"/>
        <dbReference type="ChEBI" id="CHEBI:30616"/>
        <dbReference type="ChEBI" id="CHEBI:33019"/>
        <dbReference type="ChEBI" id="CHEBI:78442"/>
        <dbReference type="ChEBI" id="CHEBI:78516"/>
        <dbReference type="ChEBI" id="CHEBI:456215"/>
        <dbReference type="EC" id="6.1.1.23"/>
    </reaction>
</comment>
<dbReference type="EMBL" id="VLLL01000009">
    <property type="protein sequence ID" value="TWJ07870.1"/>
    <property type="molecule type" value="Genomic_DNA"/>
</dbReference>
<dbReference type="InterPro" id="IPR004365">
    <property type="entry name" value="NA-bd_OB_tRNA"/>
</dbReference>
<evidence type="ECO:0000313" key="11">
    <source>
        <dbReference type="EMBL" id="TWJ07870.1"/>
    </source>
</evidence>
<comment type="subunit">
    <text evidence="9">Homodimer.</text>
</comment>
<dbReference type="RefSeq" id="WP_147143137.1">
    <property type="nucleotide sequence ID" value="NZ_BAABIJ010000005.1"/>
</dbReference>
<comment type="function">
    <text evidence="9">Aspartyl-tRNA synthetase with relaxed tRNA specificity since it is able to aspartylate not only its cognate tRNA(Asp) but also tRNA(Asn). Reaction proceeds in two steps: L-aspartate is first activated by ATP to form Asp-AMP and then transferred to the acceptor end of tRNA(Asp/Asn).</text>
</comment>
<dbReference type="Gene3D" id="3.30.930.10">
    <property type="entry name" value="Bira Bifunctional Protein, Domain 2"/>
    <property type="match status" value="1"/>
</dbReference>
<feature type="binding site" evidence="9">
    <location>
        <begin position="230"/>
        <end position="232"/>
    </location>
    <ligand>
        <name>ATP</name>
        <dbReference type="ChEBI" id="CHEBI:30616"/>
    </ligand>
</feature>
<dbReference type="InterPro" id="IPR045864">
    <property type="entry name" value="aa-tRNA-synth_II/BPL/LPL"/>
</dbReference>
<keyword evidence="8 9" id="KW-0030">Aminoacyl-tRNA synthetase</keyword>
<dbReference type="InterPro" id="IPR012340">
    <property type="entry name" value="NA-bd_OB-fold"/>
</dbReference>
<dbReference type="NCBIfam" id="NF003483">
    <property type="entry name" value="PRK05159.1"/>
    <property type="match status" value="1"/>
</dbReference>
<dbReference type="GO" id="GO:0050560">
    <property type="term" value="F:aspartate-tRNA(Asn) ligase activity"/>
    <property type="evidence" value="ECO:0007669"/>
    <property type="project" value="UniProtKB-EC"/>
</dbReference>
<evidence type="ECO:0000256" key="6">
    <source>
        <dbReference type="ARBA" id="ARBA00022840"/>
    </source>
</evidence>
<comment type="subcellular location">
    <subcellularLocation>
        <location evidence="1 9">Cytoplasm</location>
    </subcellularLocation>
</comment>
<feature type="binding site" evidence="9">
    <location>
        <position position="375"/>
    </location>
    <ligand>
        <name>L-aspartate</name>
        <dbReference type="ChEBI" id="CHEBI:29991"/>
    </ligand>
</feature>
<proteinExistence type="inferred from homology"/>
<keyword evidence="7 9" id="KW-0648">Protein biosynthesis</keyword>
<dbReference type="PROSITE" id="PS50862">
    <property type="entry name" value="AA_TRNA_LIGASE_II"/>
    <property type="match status" value="1"/>
</dbReference>
<evidence type="ECO:0000256" key="2">
    <source>
        <dbReference type="ARBA" id="ARBA00005312"/>
    </source>
</evidence>
<dbReference type="HAMAP" id="MF_02075">
    <property type="entry name" value="Asp_tRNA_synth_type2"/>
    <property type="match status" value="1"/>
</dbReference>
<dbReference type="PRINTS" id="PR01042">
    <property type="entry name" value="TRNASYNTHASP"/>
</dbReference>
<comment type="similarity">
    <text evidence="2 9">Belongs to the class-II aminoacyl-tRNA synthetase family. Type 2 subfamily.</text>
</comment>
<dbReference type="GO" id="GO:0017101">
    <property type="term" value="C:aminoacyl-tRNA synthetase multienzyme complex"/>
    <property type="evidence" value="ECO:0007669"/>
    <property type="project" value="TreeGrafter"/>
</dbReference>
<dbReference type="InterPro" id="IPR002312">
    <property type="entry name" value="Asp/Asn-tRNA-synth_IIb"/>
</dbReference>
<dbReference type="OrthoDB" id="9802326at2"/>